<dbReference type="PaxDb" id="39947-Q5ZBN5"/>
<evidence type="ECO:0000313" key="4">
    <source>
        <dbReference type="EMBL" id="BAS73078.1"/>
    </source>
</evidence>
<feature type="compositionally biased region" description="Pro residues" evidence="1">
    <location>
        <begin position="81"/>
        <end position="96"/>
    </location>
</feature>
<keyword evidence="2" id="KW-0732">Signal</keyword>
<dbReference type="Proteomes" id="UP000059680">
    <property type="component" value="Chromosome 1"/>
</dbReference>
<reference evidence="4 5" key="4">
    <citation type="journal article" date="2013" name="Rice">
        <title>Improvement of the Oryza sativa Nipponbare reference genome using next generation sequence and optical map data.</title>
        <authorList>
            <person name="Kawahara Y."/>
            <person name="de la Bastide M."/>
            <person name="Hamilton J.P."/>
            <person name="Kanamori H."/>
            <person name="McCombie W.R."/>
            <person name="Ouyang S."/>
            <person name="Schwartz D.C."/>
            <person name="Tanaka T."/>
            <person name="Wu J."/>
            <person name="Zhou S."/>
            <person name="Childs K.L."/>
            <person name="Davidson R.M."/>
            <person name="Lin H."/>
            <person name="Quesada-Ocampo L."/>
            <person name="Vaillancourt B."/>
            <person name="Sakai H."/>
            <person name="Lee S.S."/>
            <person name="Kim J."/>
            <person name="Numa H."/>
            <person name="Itoh T."/>
            <person name="Buell C.R."/>
            <person name="Matsumoto T."/>
        </authorList>
    </citation>
    <scope>NUCLEOTIDE SEQUENCE [LARGE SCALE GENOMIC DNA]</scope>
    <source>
        <strain evidence="5">cv. Nipponbare</strain>
    </source>
</reference>
<dbReference type="STRING" id="39947.Q5ZBN5"/>
<dbReference type="EMBL" id="AK105136">
    <property type="protein sequence ID" value="BAG97108.1"/>
    <property type="molecule type" value="mRNA"/>
</dbReference>
<gene>
    <name evidence="4" type="ordered locus">Os01g0607000</name>
    <name evidence="4" type="ORF">OSNPB_010607000</name>
</gene>
<reference evidence="3" key="1">
    <citation type="journal article" date="2003" name="Science">
        <title>Collection, Mapping, and Annotation of Over 28,000 cDNA Clones from japonica Rice.</title>
        <authorList>
            <person name="Kikuchi S."/>
            <person name="Satoh K."/>
            <person name="Nagata T."/>
            <person name="Kawagashira N."/>
            <person name="Doi K."/>
            <person name="Kishimoto N."/>
            <person name="Yazaki J."/>
            <person name="Ishikawa M."/>
            <person name="Yamada H."/>
            <person name="Ooka H."/>
            <person name="Hotta I."/>
            <person name="Kojima K."/>
            <person name="Namiki T."/>
            <person name="Ohneda E."/>
            <person name="Yahagi W."/>
            <person name="Suzuki K."/>
            <person name="Li C."/>
            <person name="Ohtsuki K."/>
            <person name="Shishiki T."/>
            <person name="Otomo Y."/>
            <person name="Murakami K."/>
            <person name="Iida Y."/>
            <person name="Sugano S."/>
            <person name="Fujimura T."/>
            <person name="Suzuki Y."/>
            <person name="Tsunoda Y."/>
            <person name="Kurosaki T."/>
            <person name="Kodama T."/>
            <person name="Masuda H."/>
            <person name="Kobayashi M."/>
            <person name="Xie Q."/>
            <person name="Lu M."/>
            <person name="Narikawa R."/>
            <person name="Sugiyama A."/>
            <person name="Mizuno K."/>
            <person name="Yokomizo S."/>
            <person name="Niikura J."/>
            <person name="Ikeda R."/>
            <person name="Ishibiki J."/>
            <person name="Kawamata M."/>
            <person name="Yoshimura A."/>
            <person name="Miura J."/>
            <person name="Kusumegi T."/>
            <person name="Oka M."/>
            <person name="Ryu R."/>
            <person name="Ueda M."/>
            <person name="Matsubara K."/>
            <person name="Kawai J."/>
            <person name="Carninci P."/>
            <person name="Adachi J."/>
            <person name="Aizawa K."/>
            <person name="Arakawa T."/>
            <person name="Fukuda S."/>
            <person name="Hara A."/>
            <person name="Hashidume W."/>
            <person name="Hayatsu N."/>
            <person name="Imotani K."/>
            <person name="Ishii Y."/>
            <person name="Itoh M."/>
            <person name="Kagawa I."/>
            <person name="Kondo S."/>
            <person name="Konno H."/>
            <person name="Miyazaki A."/>
            <person name="Osato N."/>
            <person name="Ota Y."/>
            <person name="Saito R."/>
            <person name="Sasaki D."/>
            <person name="Sato K."/>
            <person name="Shibata K."/>
            <person name="Shinagawa A."/>
            <person name="Shiraki T."/>
            <person name="Yoshino M."/>
            <person name="Hayashizaki Y."/>
        </authorList>
    </citation>
    <scope>NUCLEOTIDE SEQUENCE</scope>
</reference>
<reference evidence="4" key="3">
    <citation type="journal article" date="2013" name="Plant Cell Physiol.">
        <title>Rice Annotation Project Database (RAP-DB): an integrative and interactive database for rice genomics.</title>
        <authorList>
            <person name="Sakai H."/>
            <person name="Lee S.S."/>
            <person name="Tanaka T."/>
            <person name="Numa H."/>
            <person name="Kim J."/>
            <person name="Kawahara Y."/>
            <person name="Wakimoto H."/>
            <person name="Yang C.C."/>
            <person name="Iwamoto M."/>
            <person name="Abe T."/>
            <person name="Yamada Y."/>
            <person name="Muto A."/>
            <person name="Inokuchi H."/>
            <person name="Ikemura T."/>
            <person name="Matsumoto T."/>
            <person name="Sasaki T."/>
            <person name="Itoh T."/>
        </authorList>
    </citation>
    <scope>NUCLEOTIDE SEQUENCE</scope>
</reference>
<evidence type="ECO:0000256" key="2">
    <source>
        <dbReference type="SAM" id="SignalP"/>
    </source>
</evidence>
<dbReference type="KEGG" id="osa:4324219"/>
<name>Q5ZBN5_ORYSJ</name>
<dbReference type="AlphaFoldDB" id="Q5ZBN5"/>
<feature type="signal peptide" evidence="2">
    <location>
        <begin position="1"/>
        <end position="30"/>
    </location>
</feature>
<dbReference type="eggNOG" id="ENOG502R661">
    <property type="taxonomic scope" value="Eukaryota"/>
</dbReference>
<reference evidence="4" key="5">
    <citation type="submission" date="2015-10" db="EMBL/GenBank/DDBJ databases">
        <authorList>
            <person name="Sakai H."/>
            <person name="Kawahara Y."/>
            <person name="Matsumoto T."/>
            <person name="Buell C.R."/>
            <person name="Itoh T."/>
        </authorList>
    </citation>
    <scope>NUCLEOTIDE SEQUENCE</scope>
</reference>
<reference evidence="5" key="2">
    <citation type="journal article" date="2005" name="Nature">
        <title>The map-based sequence of the rice genome.</title>
        <authorList>
            <consortium name="International rice genome sequencing project (IRGSP)"/>
            <person name="Matsumoto T."/>
            <person name="Wu J."/>
            <person name="Kanamori H."/>
            <person name="Katayose Y."/>
            <person name="Fujisawa M."/>
            <person name="Namiki N."/>
            <person name="Mizuno H."/>
            <person name="Yamamoto K."/>
            <person name="Antonio B.A."/>
            <person name="Baba T."/>
            <person name="Sakata K."/>
            <person name="Nagamura Y."/>
            <person name="Aoki H."/>
            <person name="Arikawa K."/>
            <person name="Arita K."/>
            <person name="Bito T."/>
            <person name="Chiden Y."/>
            <person name="Fujitsuka N."/>
            <person name="Fukunaka R."/>
            <person name="Hamada M."/>
            <person name="Harada C."/>
            <person name="Hayashi A."/>
            <person name="Hijishita S."/>
            <person name="Honda M."/>
            <person name="Hosokawa S."/>
            <person name="Ichikawa Y."/>
            <person name="Idonuma A."/>
            <person name="Iijima M."/>
            <person name="Ikeda M."/>
            <person name="Ikeno M."/>
            <person name="Ito K."/>
            <person name="Ito S."/>
            <person name="Ito T."/>
            <person name="Ito Y."/>
            <person name="Ito Y."/>
            <person name="Iwabuchi A."/>
            <person name="Kamiya K."/>
            <person name="Karasawa W."/>
            <person name="Kurita K."/>
            <person name="Katagiri S."/>
            <person name="Kikuta A."/>
            <person name="Kobayashi H."/>
            <person name="Kobayashi N."/>
            <person name="Machita K."/>
            <person name="Maehara T."/>
            <person name="Masukawa M."/>
            <person name="Mizubayashi T."/>
            <person name="Mukai Y."/>
            <person name="Nagasaki H."/>
            <person name="Nagata Y."/>
            <person name="Naito S."/>
            <person name="Nakashima M."/>
            <person name="Nakama Y."/>
            <person name="Nakamichi Y."/>
            <person name="Nakamura M."/>
            <person name="Meguro A."/>
            <person name="Negishi M."/>
            <person name="Ohta I."/>
            <person name="Ohta T."/>
            <person name="Okamoto M."/>
            <person name="Ono N."/>
            <person name="Saji S."/>
            <person name="Sakaguchi M."/>
            <person name="Sakai K."/>
            <person name="Shibata M."/>
            <person name="Shimokawa T."/>
            <person name="Song J."/>
            <person name="Takazaki Y."/>
            <person name="Terasawa K."/>
            <person name="Tsugane M."/>
            <person name="Tsuji K."/>
            <person name="Ueda S."/>
            <person name="Waki K."/>
            <person name="Yamagata H."/>
            <person name="Yamamoto M."/>
            <person name="Yamamoto S."/>
            <person name="Yamane H."/>
            <person name="Yoshiki S."/>
            <person name="Yoshihara R."/>
            <person name="Yukawa K."/>
            <person name="Zhong H."/>
            <person name="Yano M."/>
            <person name="Yuan Q."/>
            <person name="Ouyang S."/>
            <person name="Liu J."/>
            <person name="Jones K.M."/>
            <person name="Gansberger K."/>
            <person name="Moffat K."/>
            <person name="Hill J."/>
            <person name="Bera J."/>
            <person name="Fadrosh D."/>
            <person name="Jin S."/>
            <person name="Johri S."/>
            <person name="Kim M."/>
            <person name="Overton L."/>
            <person name="Reardon M."/>
            <person name="Tsitrin T."/>
            <person name="Vuong H."/>
            <person name="Weaver B."/>
            <person name="Ciecko A."/>
            <person name="Tallon L."/>
            <person name="Jackson J."/>
            <person name="Pai G."/>
            <person name="Aken S.V."/>
            <person name="Utterback T."/>
            <person name="Reidmuller S."/>
            <person name="Feldblyum T."/>
            <person name="Hsiao J."/>
            <person name="Zismann V."/>
            <person name="Iobst S."/>
            <person name="de Vazeille A.R."/>
            <person name="Buell C.R."/>
            <person name="Ying K."/>
            <person name="Li Y."/>
            <person name="Lu T."/>
            <person name="Huang Y."/>
            <person name="Zhao Q."/>
            <person name="Feng Q."/>
            <person name="Zhang L."/>
            <person name="Zhu J."/>
            <person name="Weng Q."/>
            <person name="Mu J."/>
            <person name="Lu Y."/>
            <person name="Fan D."/>
            <person name="Liu Y."/>
            <person name="Guan J."/>
            <person name="Zhang Y."/>
            <person name="Yu S."/>
            <person name="Liu X."/>
            <person name="Zhang Y."/>
            <person name="Hong G."/>
            <person name="Han B."/>
            <person name="Choisne N."/>
            <person name="Demange N."/>
            <person name="Orjeda G."/>
            <person name="Samain S."/>
            <person name="Cattolico L."/>
            <person name="Pelletier E."/>
            <person name="Couloux A."/>
            <person name="Segurens B."/>
            <person name="Wincker P."/>
            <person name="D'Hont A."/>
            <person name="Scarpelli C."/>
            <person name="Weissenbach J."/>
            <person name="Salanoubat M."/>
            <person name="Quetier F."/>
            <person name="Yu Y."/>
            <person name="Kim H.R."/>
            <person name="Rambo T."/>
            <person name="Currie J."/>
            <person name="Collura K."/>
            <person name="Luo M."/>
            <person name="Yang T."/>
            <person name="Ammiraju J.S.S."/>
            <person name="Engler F."/>
            <person name="Soderlund C."/>
            <person name="Wing R.A."/>
            <person name="Palmer L.E."/>
            <person name="de la Bastide M."/>
            <person name="Spiegel L."/>
            <person name="Nascimento L."/>
            <person name="Zutavern T."/>
            <person name="O'Shaughnessy A."/>
            <person name="Dike S."/>
            <person name="Dedhia N."/>
            <person name="Preston R."/>
            <person name="Balija V."/>
            <person name="McCombie W.R."/>
            <person name="Chow T."/>
            <person name="Chen H."/>
            <person name="Chung M."/>
            <person name="Chen C."/>
            <person name="Shaw J."/>
            <person name="Wu H."/>
            <person name="Hsiao K."/>
            <person name="Chao Y."/>
            <person name="Chu M."/>
            <person name="Cheng C."/>
            <person name="Hour A."/>
            <person name="Lee P."/>
            <person name="Lin S."/>
            <person name="Lin Y."/>
            <person name="Liou J."/>
            <person name="Liu S."/>
            <person name="Hsing Y."/>
            <person name="Raghuvanshi S."/>
            <person name="Mohanty A."/>
            <person name="Bharti A.K."/>
            <person name="Gaur A."/>
            <person name="Gupta V."/>
            <person name="Kumar D."/>
            <person name="Ravi V."/>
            <person name="Vij S."/>
            <person name="Kapur A."/>
            <person name="Khurana P."/>
            <person name="Khurana P."/>
            <person name="Khurana J.P."/>
            <person name="Tyagi A.K."/>
            <person name="Gaikwad K."/>
            <person name="Singh A."/>
            <person name="Dalal V."/>
            <person name="Srivastava S."/>
            <person name="Dixit A."/>
            <person name="Pal A.K."/>
            <person name="Ghazi I.A."/>
            <person name="Yadav M."/>
            <person name="Pandit A."/>
            <person name="Bhargava A."/>
            <person name="Sureshbabu K."/>
            <person name="Batra K."/>
            <person name="Sharma T.R."/>
            <person name="Mohapatra T."/>
            <person name="Singh N.K."/>
            <person name="Messing J."/>
            <person name="Nelson A.B."/>
            <person name="Fuks G."/>
            <person name="Kavchok S."/>
            <person name="Keizer G."/>
            <person name="Linton E."/>
            <person name="Llaca V."/>
            <person name="Song R."/>
            <person name="Tanyolac B."/>
            <person name="Young S."/>
            <person name="Ho-Il K."/>
            <person name="Hahn J.H."/>
            <person name="Sangsakoo G."/>
            <person name="Vanavichit A."/>
            <person name="de Mattos Luiz.A.T."/>
            <person name="Zimmer P.D."/>
            <person name="Malone G."/>
            <person name="Dellagostin O."/>
            <person name="de Oliveira A.C."/>
            <person name="Bevan M."/>
            <person name="Bancroft I."/>
            <person name="Minx P."/>
            <person name="Cordum H."/>
            <person name="Wilson R."/>
            <person name="Cheng Z."/>
            <person name="Jin W."/>
            <person name="Jiang J."/>
            <person name="Leong S.A."/>
            <person name="Iwama H."/>
            <person name="Gojobori T."/>
            <person name="Itoh T."/>
            <person name="Niimura Y."/>
            <person name="Fujii Y."/>
            <person name="Habara T."/>
            <person name="Sakai H."/>
            <person name="Sato Y."/>
            <person name="Wilson G."/>
            <person name="Kumar K."/>
            <person name="McCouch S."/>
            <person name="Juretic N."/>
            <person name="Hoen D."/>
            <person name="Wright S."/>
            <person name="Bruskiewich R."/>
            <person name="Bureau T."/>
            <person name="Miyao A."/>
            <person name="Hirochika H."/>
            <person name="Nishikawa T."/>
            <person name="Kadowaki K."/>
            <person name="Sugiura M."/>
            <person name="Burr B."/>
            <person name="Sasaki T."/>
        </authorList>
    </citation>
    <scope>NUCLEOTIDE SEQUENCE [LARGE SCALE GENOMIC DNA]</scope>
    <source>
        <strain evidence="5">cv. Nipponbare</strain>
    </source>
</reference>
<sequence>MQKEKKNMRNPSQMLRLLLLRVAILAAVLATPSLGRVIGGSKCKCLMCVCDVDPHPLPPSRHHPPPPEEPEPEPTPVNHHYPPPTTPAYSLPPPAQPYGQYPYPYPSQGQAGAAYWPPSTPAEMYPQVRGYIRSAAAHRRRPGHGGLSSRLVVVSVLLVSGLMPLLV</sequence>
<proteinExistence type="evidence at transcript level"/>
<accession>Q5ZBN5</accession>
<organism evidence="4 5">
    <name type="scientific">Oryza sativa subsp. japonica</name>
    <name type="common">Rice</name>
    <dbReference type="NCBI Taxonomy" id="39947"/>
    <lineage>
        <taxon>Eukaryota</taxon>
        <taxon>Viridiplantae</taxon>
        <taxon>Streptophyta</taxon>
        <taxon>Embryophyta</taxon>
        <taxon>Tracheophyta</taxon>
        <taxon>Spermatophyta</taxon>
        <taxon>Magnoliopsida</taxon>
        <taxon>Liliopsida</taxon>
        <taxon>Poales</taxon>
        <taxon>Poaceae</taxon>
        <taxon>BOP clade</taxon>
        <taxon>Oryzoideae</taxon>
        <taxon>Oryzeae</taxon>
        <taxon>Oryzinae</taxon>
        <taxon>Oryza</taxon>
        <taxon>Oryza sativa</taxon>
    </lineage>
</organism>
<keyword evidence="5" id="KW-1185">Reference proteome</keyword>
<evidence type="ECO:0000313" key="5">
    <source>
        <dbReference type="Proteomes" id="UP000059680"/>
    </source>
</evidence>
<feature type="region of interest" description="Disordered" evidence="1">
    <location>
        <begin position="59"/>
        <end position="103"/>
    </location>
</feature>
<feature type="chain" id="PRO_5013532538" evidence="2">
    <location>
        <begin position="31"/>
        <end position="167"/>
    </location>
</feature>
<evidence type="ECO:0000313" key="3">
    <source>
        <dbReference type="EMBL" id="BAG97108.1"/>
    </source>
</evidence>
<evidence type="ECO:0000256" key="1">
    <source>
        <dbReference type="SAM" id="MobiDB-lite"/>
    </source>
</evidence>
<dbReference type="OrthoDB" id="696943at2759"/>
<dbReference type="OMA" id="DEDCKCF"/>
<dbReference type="Gramene" id="Os01t0607000-01">
    <property type="protein sequence ID" value="Os01t0607000-01"/>
    <property type="gene ID" value="Os01g0607000"/>
</dbReference>
<dbReference type="HOGENOM" id="CLU_139424_0_0_1"/>
<protein>
    <submittedName>
        <fullName evidence="4">Os01g0607000 protein</fullName>
    </submittedName>
    <submittedName>
        <fullName evidence="3">cDNA clone:001-102-A11, full insert sequence</fullName>
    </submittedName>
</protein>
<accession>Q0JLD6</accession>
<dbReference type="EMBL" id="AP014957">
    <property type="protein sequence ID" value="BAS73078.1"/>
    <property type="molecule type" value="Genomic_DNA"/>
</dbReference>